<gene>
    <name evidence="2" type="ORF">BCR34DRAFT_145377</name>
</gene>
<sequence length="188" mass="20407">MASVWVRFGCGLGAEGEPTRGPRCVVQRRWCRCLGTSITPWDMKDAGVDKRATSLSLCVEESHNGSRASSIPRRLLVLGCDAEAIGWLFVESAGQGNHGEARGRHLWLCPRIRRSVHHAPGPISARKSLSAACGFTKGPDKSPRLRTGYSSLKPPVQTRDSHPARNCPLPFCSNKPAHMLSSEGLPSQ</sequence>
<proteinExistence type="predicted"/>
<dbReference type="AlphaFoldDB" id="A0A1Y2A145"/>
<reference evidence="2 3" key="1">
    <citation type="submission" date="2016-07" db="EMBL/GenBank/DDBJ databases">
        <title>Pervasive Adenine N6-methylation of Active Genes in Fungi.</title>
        <authorList>
            <consortium name="DOE Joint Genome Institute"/>
            <person name="Mondo S.J."/>
            <person name="Dannebaum R.O."/>
            <person name="Kuo R.C."/>
            <person name="Labutti K."/>
            <person name="Haridas S."/>
            <person name="Kuo A."/>
            <person name="Salamov A."/>
            <person name="Ahrendt S.R."/>
            <person name="Lipzen A."/>
            <person name="Sullivan W."/>
            <person name="Andreopoulos W.B."/>
            <person name="Clum A."/>
            <person name="Lindquist E."/>
            <person name="Daum C."/>
            <person name="Ramamoorthy G.K."/>
            <person name="Gryganskyi A."/>
            <person name="Culley D."/>
            <person name="Magnuson J.K."/>
            <person name="James T.Y."/>
            <person name="O'Malley M.A."/>
            <person name="Stajich J.E."/>
            <person name="Spatafora J.W."/>
            <person name="Visel A."/>
            <person name="Grigoriev I.V."/>
        </authorList>
    </citation>
    <scope>NUCLEOTIDE SEQUENCE [LARGE SCALE GENOMIC DNA]</scope>
    <source>
        <strain evidence="2 3">CBS 115471</strain>
    </source>
</reference>
<accession>A0A1Y2A145</accession>
<name>A0A1Y2A145_9PLEO</name>
<evidence type="ECO:0000313" key="3">
    <source>
        <dbReference type="Proteomes" id="UP000193144"/>
    </source>
</evidence>
<evidence type="ECO:0000313" key="2">
    <source>
        <dbReference type="EMBL" id="ORY16027.1"/>
    </source>
</evidence>
<organism evidence="2 3">
    <name type="scientific">Clohesyomyces aquaticus</name>
    <dbReference type="NCBI Taxonomy" id="1231657"/>
    <lineage>
        <taxon>Eukaryota</taxon>
        <taxon>Fungi</taxon>
        <taxon>Dikarya</taxon>
        <taxon>Ascomycota</taxon>
        <taxon>Pezizomycotina</taxon>
        <taxon>Dothideomycetes</taxon>
        <taxon>Pleosporomycetidae</taxon>
        <taxon>Pleosporales</taxon>
        <taxon>Lindgomycetaceae</taxon>
        <taxon>Clohesyomyces</taxon>
    </lineage>
</organism>
<feature type="region of interest" description="Disordered" evidence="1">
    <location>
        <begin position="136"/>
        <end position="168"/>
    </location>
</feature>
<comment type="caution">
    <text evidence="2">The sequence shown here is derived from an EMBL/GenBank/DDBJ whole genome shotgun (WGS) entry which is preliminary data.</text>
</comment>
<dbReference type="Proteomes" id="UP000193144">
    <property type="component" value="Unassembled WGS sequence"/>
</dbReference>
<dbReference type="EMBL" id="MCFA01000021">
    <property type="protein sequence ID" value="ORY16027.1"/>
    <property type="molecule type" value="Genomic_DNA"/>
</dbReference>
<keyword evidence="3" id="KW-1185">Reference proteome</keyword>
<evidence type="ECO:0000256" key="1">
    <source>
        <dbReference type="SAM" id="MobiDB-lite"/>
    </source>
</evidence>
<protein>
    <submittedName>
        <fullName evidence="2">Uncharacterized protein</fullName>
    </submittedName>
</protein>